<name>A0A645EIG6_9ZZZZ</name>
<proteinExistence type="predicted"/>
<dbReference type="EMBL" id="VSSQ01047789">
    <property type="protein sequence ID" value="MPN01805.1"/>
    <property type="molecule type" value="Genomic_DNA"/>
</dbReference>
<evidence type="ECO:0000313" key="1">
    <source>
        <dbReference type="EMBL" id="MPN01805.1"/>
    </source>
</evidence>
<organism evidence="1">
    <name type="scientific">bioreactor metagenome</name>
    <dbReference type="NCBI Taxonomy" id="1076179"/>
    <lineage>
        <taxon>unclassified sequences</taxon>
        <taxon>metagenomes</taxon>
        <taxon>ecological metagenomes</taxon>
    </lineage>
</organism>
<accession>A0A645EIG6</accession>
<sequence>MTVAPGGISAEGADGGAMFNISAPGRAVATVVVVLNAAVERPRGRTLFTRRPAHPNRGRPAVATAVHVEVDLRAAGTKVEWNRNPQRYGVFRVFSLVFVIKIAIVDAVEVAAGVGTPLACGADIEADVTPAITVTELQLGDA</sequence>
<comment type="caution">
    <text evidence="1">The sequence shown here is derived from an EMBL/GenBank/DDBJ whole genome shotgun (WGS) entry which is preliminary data.</text>
</comment>
<gene>
    <name evidence="1" type="ORF">SDC9_149017</name>
</gene>
<reference evidence="1" key="1">
    <citation type="submission" date="2019-08" db="EMBL/GenBank/DDBJ databases">
        <authorList>
            <person name="Kucharzyk K."/>
            <person name="Murdoch R.W."/>
            <person name="Higgins S."/>
            <person name="Loffler F."/>
        </authorList>
    </citation>
    <scope>NUCLEOTIDE SEQUENCE</scope>
</reference>
<protein>
    <submittedName>
        <fullName evidence="1">Uncharacterized protein</fullName>
    </submittedName>
</protein>
<dbReference type="AlphaFoldDB" id="A0A645EIG6"/>